<evidence type="ECO:0000256" key="7">
    <source>
        <dbReference type="ARBA" id="ARBA00022989"/>
    </source>
</evidence>
<dbReference type="Proteomes" id="UP001058533">
    <property type="component" value="Chromosome"/>
</dbReference>
<dbReference type="InterPro" id="IPR004485">
    <property type="entry name" value="Cobalamin_biosynth_CobD/CbiB"/>
</dbReference>
<comment type="caution">
    <text evidence="9">Lacks conserved residue(s) required for the propagation of feature annotation.</text>
</comment>
<dbReference type="HAMAP" id="MF_00024">
    <property type="entry name" value="CobD_CbiB"/>
    <property type="match status" value="1"/>
</dbReference>
<dbReference type="Pfam" id="PF03186">
    <property type="entry name" value="CobD_Cbib"/>
    <property type="match status" value="1"/>
</dbReference>
<name>A0ABY5LAW8_9SPHN</name>
<evidence type="ECO:0000256" key="8">
    <source>
        <dbReference type="ARBA" id="ARBA00023136"/>
    </source>
</evidence>
<feature type="transmembrane region" description="Helical" evidence="9">
    <location>
        <begin position="285"/>
        <end position="303"/>
    </location>
</feature>
<evidence type="ECO:0000313" key="11">
    <source>
        <dbReference type="Proteomes" id="UP001058533"/>
    </source>
</evidence>
<dbReference type="EMBL" id="CP101740">
    <property type="protein sequence ID" value="UUL84129.1"/>
    <property type="molecule type" value="Genomic_DNA"/>
</dbReference>
<comment type="pathway">
    <text evidence="2 9">Cofactor biosynthesis; adenosylcobalamin biosynthesis.</text>
</comment>
<proteinExistence type="inferred from homology"/>
<dbReference type="PANTHER" id="PTHR34308:SF1">
    <property type="entry name" value="COBALAMIN BIOSYNTHESIS PROTEIN CBIB"/>
    <property type="match status" value="1"/>
</dbReference>
<reference evidence="10" key="1">
    <citation type="submission" date="2022-07" db="EMBL/GenBank/DDBJ databases">
        <title>Sphingomonas sp. nov., a novel bacterium isolated from the north slope of the Mount Everest.</title>
        <authorList>
            <person name="Cui X."/>
            <person name="Liu Y."/>
        </authorList>
    </citation>
    <scope>NUCLEOTIDE SEQUENCE</scope>
    <source>
        <strain evidence="10">S5-59</strain>
    </source>
</reference>
<keyword evidence="4 9" id="KW-1003">Cell membrane</keyword>
<gene>
    <name evidence="10" type="primary">cbiB</name>
    <name evidence="9" type="synonym">cobD</name>
    <name evidence="10" type="ORF">NMP03_00965</name>
</gene>
<protein>
    <recommendedName>
        <fullName evidence="9">Cobalamin biosynthesis protein CobD</fullName>
    </recommendedName>
</protein>
<dbReference type="PANTHER" id="PTHR34308">
    <property type="entry name" value="COBALAMIN BIOSYNTHESIS PROTEIN CBIB"/>
    <property type="match status" value="1"/>
</dbReference>
<dbReference type="NCBIfam" id="TIGR00380">
    <property type="entry name" value="cobal_cbiB"/>
    <property type="match status" value="1"/>
</dbReference>
<sequence>MLGREEQLLAALIVEAALGYPAAVYRRIGHPVTWIGALIAAIEVRMNRGGWGARRVSGCALLAVLALVAGGAGWAIEEIGWVAVIVLLATTGLAQRSLYDHVAAVLGPLAAGDVVGARGALAMIVGRDTGALDEAGIATGTIESLAESFCDGVAAPAFWFAVAGLPGLAICKAINTADSMVGHRDVRYAAFGGACARADDVINWLPARLSGVMLCLVGGGGWRTMLRDAPAHASPNGGWPEAAMAGALGVRLGGPVSYDGEPAARPWLGQGRAPDARDLRRALAMYLRACLLLWGIVGVLAWLR</sequence>
<evidence type="ECO:0000256" key="3">
    <source>
        <dbReference type="ARBA" id="ARBA00006263"/>
    </source>
</evidence>
<keyword evidence="6 9" id="KW-0812">Transmembrane</keyword>
<keyword evidence="11" id="KW-1185">Reference proteome</keyword>
<organism evidence="10 11">
    <name type="scientific">Sphingomonas qomolangmaensis</name>
    <dbReference type="NCBI Taxonomy" id="2918765"/>
    <lineage>
        <taxon>Bacteria</taxon>
        <taxon>Pseudomonadati</taxon>
        <taxon>Pseudomonadota</taxon>
        <taxon>Alphaproteobacteria</taxon>
        <taxon>Sphingomonadales</taxon>
        <taxon>Sphingomonadaceae</taxon>
        <taxon>Sphingomonas</taxon>
    </lineage>
</organism>
<dbReference type="RefSeq" id="WP_256507963.1">
    <property type="nucleotide sequence ID" value="NZ_CP101740.1"/>
</dbReference>
<keyword evidence="7 9" id="KW-1133">Transmembrane helix</keyword>
<comment type="subcellular location">
    <subcellularLocation>
        <location evidence="1 9">Cell membrane</location>
        <topology evidence="1 9">Multi-pass membrane protein</topology>
    </subcellularLocation>
</comment>
<evidence type="ECO:0000256" key="1">
    <source>
        <dbReference type="ARBA" id="ARBA00004651"/>
    </source>
</evidence>
<evidence type="ECO:0000256" key="2">
    <source>
        <dbReference type="ARBA" id="ARBA00004953"/>
    </source>
</evidence>
<comment type="function">
    <text evidence="9">Converts cobyric acid to cobinamide by the addition of aminopropanol on the F carboxylic group.</text>
</comment>
<keyword evidence="5 9" id="KW-0169">Cobalamin biosynthesis</keyword>
<comment type="similarity">
    <text evidence="3 9">Belongs to the CobD/CbiB family.</text>
</comment>
<evidence type="ECO:0000256" key="6">
    <source>
        <dbReference type="ARBA" id="ARBA00022692"/>
    </source>
</evidence>
<accession>A0ABY5LAW8</accession>
<evidence type="ECO:0000256" key="5">
    <source>
        <dbReference type="ARBA" id="ARBA00022573"/>
    </source>
</evidence>
<evidence type="ECO:0000256" key="4">
    <source>
        <dbReference type="ARBA" id="ARBA00022475"/>
    </source>
</evidence>
<evidence type="ECO:0000256" key="9">
    <source>
        <dbReference type="HAMAP-Rule" id="MF_00024"/>
    </source>
</evidence>
<keyword evidence="8 9" id="KW-0472">Membrane</keyword>
<evidence type="ECO:0000313" key="10">
    <source>
        <dbReference type="EMBL" id="UUL84129.1"/>
    </source>
</evidence>